<sequence length="156" mass="17179">MQISIHLVPPGPGERGKRGLFENKKKTREGKKTQIAGKCRRVSDSGGFCERAPAARRQGNIWRARCARVGGARAGTPCSGRNARQSPRHRPRERPPRPANAPRTSATRSRSARNQRRTHPALHTCESPQRRFRPRDHSAAPLPPAAAAAAAGRHRD</sequence>
<dbReference type="EMBL" id="OW152819">
    <property type="protein sequence ID" value="CAH2073458.1"/>
    <property type="molecule type" value="Genomic_DNA"/>
</dbReference>
<feature type="non-terminal residue" evidence="2">
    <location>
        <position position="156"/>
    </location>
</feature>
<gene>
    <name evidence="2" type="ORF">IPOD504_LOCUS15651</name>
</gene>
<feature type="compositionally biased region" description="Basic residues" evidence="1">
    <location>
        <begin position="110"/>
        <end position="120"/>
    </location>
</feature>
<feature type="compositionally biased region" description="Low complexity" evidence="1">
    <location>
        <begin position="145"/>
        <end position="156"/>
    </location>
</feature>
<feature type="region of interest" description="Disordered" evidence="1">
    <location>
        <begin position="68"/>
        <end position="156"/>
    </location>
</feature>
<feature type="compositionally biased region" description="Basic and acidic residues" evidence="1">
    <location>
        <begin position="14"/>
        <end position="24"/>
    </location>
</feature>
<accession>A0ABN8J3U8</accession>
<evidence type="ECO:0000256" key="1">
    <source>
        <dbReference type="SAM" id="MobiDB-lite"/>
    </source>
</evidence>
<evidence type="ECO:0000313" key="2">
    <source>
        <dbReference type="EMBL" id="CAH2073458.1"/>
    </source>
</evidence>
<keyword evidence="3" id="KW-1185">Reference proteome</keyword>
<feature type="region of interest" description="Disordered" evidence="1">
    <location>
        <begin position="1"/>
        <end position="47"/>
    </location>
</feature>
<feature type="compositionally biased region" description="Low complexity" evidence="1">
    <location>
        <begin position="100"/>
        <end position="109"/>
    </location>
</feature>
<reference evidence="2" key="1">
    <citation type="submission" date="2022-03" db="EMBL/GenBank/DDBJ databases">
        <authorList>
            <person name="Martin H S."/>
        </authorList>
    </citation>
    <scope>NUCLEOTIDE SEQUENCE</scope>
</reference>
<name>A0ABN8J3U8_9NEOP</name>
<protein>
    <submittedName>
        <fullName evidence="2">Uncharacterized protein</fullName>
    </submittedName>
</protein>
<dbReference type="Proteomes" id="UP000837857">
    <property type="component" value="Chromosome 7"/>
</dbReference>
<proteinExistence type="predicted"/>
<organism evidence="2 3">
    <name type="scientific">Iphiclides podalirius</name>
    <name type="common">scarce swallowtail</name>
    <dbReference type="NCBI Taxonomy" id="110791"/>
    <lineage>
        <taxon>Eukaryota</taxon>
        <taxon>Metazoa</taxon>
        <taxon>Ecdysozoa</taxon>
        <taxon>Arthropoda</taxon>
        <taxon>Hexapoda</taxon>
        <taxon>Insecta</taxon>
        <taxon>Pterygota</taxon>
        <taxon>Neoptera</taxon>
        <taxon>Endopterygota</taxon>
        <taxon>Lepidoptera</taxon>
        <taxon>Glossata</taxon>
        <taxon>Ditrysia</taxon>
        <taxon>Papilionoidea</taxon>
        <taxon>Papilionidae</taxon>
        <taxon>Papilioninae</taxon>
        <taxon>Iphiclides</taxon>
    </lineage>
</organism>
<evidence type="ECO:0000313" key="3">
    <source>
        <dbReference type="Proteomes" id="UP000837857"/>
    </source>
</evidence>